<dbReference type="EMBL" id="KZ819670">
    <property type="protein sequence ID" value="PWN26782.1"/>
    <property type="molecule type" value="Genomic_DNA"/>
</dbReference>
<dbReference type="OrthoDB" id="40579at2759"/>
<dbReference type="FunFam" id="1.10.150.240:FF:000001">
    <property type="entry name" value="Haloacid dehalogenase-like hydrolase domain"/>
    <property type="match status" value="1"/>
</dbReference>
<dbReference type="PANTHER" id="PTHR18901:SF38">
    <property type="entry name" value="PSEUDOURIDINE-5'-PHOSPHATASE"/>
    <property type="match status" value="1"/>
</dbReference>
<accession>A0A316UN96</accession>
<reference evidence="1 2" key="1">
    <citation type="journal article" date="2018" name="Mol. Biol. Evol.">
        <title>Broad Genomic Sampling Reveals a Smut Pathogenic Ancestry of the Fungal Clade Ustilaginomycotina.</title>
        <authorList>
            <person name="Kijpornyongpan T."/>
            <person name="Mondo S.J."/>
            <person name="Barry K."/>
            <person name="Sandor L."/>
            <person name="Lee J."/>
            <person name="Lipzen A."/>
            <person name="Pangilinan J."/>
            <person name="LaButti K."/>
            <person name="Hainaut M."/>
            <person name="Henrissat B."/>
            <person name="Grigoriev I.V."/>
            <person name="Spatafora J.W."/>
            <person name="Aime M.C."/>
        </authorList>
    </citation>
    <scope>NUCLEOTIDE SEQUENCE [LARGE SCALE GENOMIC DNA]</scope>
    <source>
        <strain evidence="1 2">MCA 5214</strain>
    </source>
</reference>
<dbReference type="InterPro" id="IPR036412">
    <property type="entry name" value="HAD-like_sf"/>
</dbReference>
<feature type="non-terminal residue" evidence="1">
    <location>
        <position position="252"/>
    </location>
</feature>
<name>A0A316UN96_9BASI</name>
<dbReference type="STRING" id="1569628.A0A316UN96"/>
<dbReference type="PANTHER" id="PTHR18901">
    <property type="entry name" value="2-DEOXYGLUCOSE-6-PHOSPHATE PHOSPHATASE 2"/>
    <property type="match status" value="1"/>
</dbReference>
<feature type="non-terminal residue" evidence="1">
    <location>
        <position position="1"/>
    </location>
</feature>
<organism evidence="1 2">
    <name type="scientific">Jaminaea rosea</name>
    <dbReference type="NCBI Taxonomy" id="1569628"/>
    <lineage>
        <taxon>Eukaryota</taxon>
        <taxon>Fungi</taxon>
        <taxon>Dikarya</taxon>
        <taxon>Basidiomycota</taxon>
        <taxon>Ustilaginomycotina</taxon>
        <taxon>Exobasidiomycetes</taxon>
        <taxon>Microstromatales</taxon>
        <taxon>Microstromatales incertae sedis</taxon>
        <taxon>Jaminaea</taxon>
    </lineage>
</organism>
<keyword evidence="2" id="KW-1185">Reference proteome</keyword>
<protein>
    <submittedName>
        <fullName evidence="1">HAD-like protein</fullName>
    </submittedName>
</protein>
<dbReference type="Gene3D" id="1.10.150.240">
    <property type="entry name" value="Putative phosphatase, domain 2"/>
    <property type="match status" value="1"/>
</dbReference>
<dbReference type="RefSeq" id="XP_025361394.1">
    <property type="nucleotide sequence ID" value="XM_025503986.1"/>
</dbReference>
<sequence>DGLLIDSETIYTDVVNEVLRPYGKEQTWEIKERLMGRSEKEATEILLGALWPPRAGHDEKYDIAACPFEVPTFLKDRNDLLLKAFETVKPMPGAQRLVAHLAKHKIPICVATGSKKPNYEIKSGANPEIYKHFEGRAITGSDERLKRAKPAPDIFLLAAREGLGLGKAFAASIRDQGEENDGRLKGGEGSVLVFEDATNGVEAAIAAGMQVAWVPDANLLKVVGEDIGATVTLKGGLEDFNPELFGLPPFED</sequence>
<dbReference type="InterPro" id="IPR023214">
    <property type="entry name" value="HAD_sf"/>
</dbReference>
<gene>
    <name evidence="1" type="ORF">BDZ90DRAFT_207634</name>
</gene>
<dbReference type="GeneID" id="37025809"/>
<dbReference type="AlphaFoldDB" id="A0A316UN96"/>
<evidence type="ECO:0000313" key="1">
    <source>
        <dbReference type="EMBL" id="PWN26782.1"/>
    </source>
</evidence>
<dbReference type="GO" id="GO:0016791">
    <property type="term" value="F:phosphatase activity"/>
    <property type="evidence" value="ECO:0007669"/>
    <property type="project" value="TreeGrafter"/>
</dbReference>
<dbReference type="Proteomes" id="UP000245884">
    <property type="component" value="Unassembled WGS sequence"/>
</dbReference>
<dbReference type="Pfam" id="PF00702">
    <property type="entry name" value="Hydrolase"/>
    <property type="match status" value="1"/>
</dbReference>
<dbReference type="SUPFAM" id="SSF56784">
    <property type="entry name" value="HAD-like"/>
    <property type="match status" value="1"/>
</dbReference>
<proteinExistence type="predicted"/>
<evidence type="ECO:0000313" key="2">
    <source>
        <dbReference type="Proteomes" id="UP000245884"/>
    </source>
</evidence>
<dbReference type="Gene3D" id="3.40.50.1000">
    <property type="entry name" value="HAD superfamily/HAD-like"/>
    <property type="match status" value="1"/>
</dbReference>
<dbReference type="InterPro" id="IPR023198">
    <property type="entry name" value="PGP-like_dom2"/>
</dbReference>